<dbReference type="VEuPathDB" id="GiardiaDB:SS50377_24585"/>
<sequence>MDAFFCEFLKQEHENKEIFVNCNGDSYTGLAKLISNGKIILISNGEEIILETKNIDSIRNIRKLLSRPVTSGRTGQNQDSDNHVKSEQTRRRPSVKSILRK</sequence>
<evidence type="ECO:0000313" key="2">
    <source>
        <dbReference type="EMBL" id="EST44557.1"/>
    </source>
</evidence>
<dbReference type="EMBL" id="AUWU02000005">
    <property type="protein sequence ID" value="KAH0572474.1"/>
    <property type="molecule type" value="Genomic_DNA"/>
</dbReference>
<evidence type="ECO:0000313" key="3">
    <source>
        <dbReference type="EMBL" id="KAH0572474.1"/>
    </source>
</evidence>
<reference evidence="2 3" key="1">
    <citation type="journal article" date="2014" name="PLoS Genet.">
        <title>The Genome of Spironucleus salmonicida Highlights a Fish Pathogen Adapted to Fluctuating Environments.</title>
        <authorList>
            <person name="Xu F."/>
            <person name="Jerlstrom-Hultqvist J."/>
            <person name="Einarsson E."/>
            <person name="Astvaldsson A."/>
            <person name="Svard S.G."/>
            <person name="Andersson J.O."/>
        </authorList>
    </citation>
    <scope>NUCLEOTIDE SEQUENCE</scope>
    <source>
        <strain evidence="3">ATCC 50377</strain>
    </source>
</reference>
<feature type="region of interest" description="Disordered" evidence="1">
    <location>
        <begin position="67"/>
        <end position="101"/>
    </location>
</feature>
<accession>V6LJ06</accession>
<reference evidence="3" key="2">
    <citation type="submission" date="2020-12" db="EMBL/GenBank/DDBJ databases">
        <title>New Spironucleus salmonicida genome in near-complete chromosomes.</title>
        <authorList>
            <person name="Xu F."/>
            <person name="Kurt Z."/>
            <person name="Jimenez-Gonzalez A."/>
            <person name="Astvaldsson A."/>
            <person name="Andersson J.O."/>
            <person name="Svard S.G."/>
        </authorList>
    </citation>
    <scope>NUCLEOTIDE SEQUENCE</scope>
    <source>
        <strain evidence="3">ATCC 50377</strain>
    </source>
</reference>
<dbReference type="AlphaFoldDB" id="V6LJ06"/>
<dbReference type="EMBL" id="KI546115">
    <property type="protein sequence ID" value="EST44557.1"/>
    <property type="molecule type" value="Genomic_DNA"/>
</dbReference>
<dbReference type="Proteomes" id="UP000018208">
    <property type="component" value="Unassembled WGS sequence"/>
</dbReference>
<evidence type="ECO:0000313" key="4">
    <source>
        <dbReference type="Proteomes" id="UP000018208"/>
    </source>
</evidence>
<protein>
    <submittedName>
        <fullName evidence="2">Uncharacterized protein</fullName>
    </submittedName>
</protein>
<feature type="compositionally biased region" description="Polar residues" evidence="1">
    <location>
        <begin position="68"/>
        <end position="79"/>
    </location>
</feature>
<gene>
    <name evidence="2" type="ORF">SS50377_15559</name>
    <name evidence="3" type="ORF">SS50377_24585</name>
</gene>
<keyword evidence="4" id="KW-1185">Reference proteome</keyword>
<evidence type="ECO:0000256" key="1">
    <source>
        <dbReference type="SAM" id="MobiDB-lite"/>
    </source>
</evidence>
<organism evidence="2">
    <name type="scientific">Spironucleus salmonicida</name>
    <dbReference type="NCBI Taxonomy" id="348837"/>
    <lineage>
        <taxon>Eukaryota</taxon>
        <taxon>Metamonada</taxon>
        <taxon>Diplomonadida</taxon>
        <taxon>Hexamitidae</taxon>
        <taxon>Hexamitinae</taxon>
        <taxon>Spironucleus</taxon>
    </lineage>
</organism>
<feature type="compositionally biased region" description="Basic residues" evidence="1">
    <location>
        <begin position="91"/>
        <end position="101"/>
    </location>
</feature>
<proteinExistence type="predicted"/>
<name>V6LJ06_9EUKA</name>
<feature type="compositionally biased region" description="Basic and acidic residues" evidence="1">
    <location>
        <begin position="80"/>
        <end position="90"/>
    </location>
</feature>